<dbReference type="Pfam" id="PF00782">
    <property type="entry name" value="DSPc"/>
    <property type="match status" value="1"/>
</dbReference>
<evidence type="ECO:0000313" key="7">
    <source>
        <dbReference type="EMBL" id="RHY35129.1"/>
    </source>
</evidence>
<dbReference type="InterPro" id="IPR003595">
    <property type="entry name" value="Tyr_Pase_cat"/>
</dbReference>
<dbReference type="InterPro" id="IPR029021">
    <property type="entry name" value="Prot-tyrosine_phosphatase-like"/>
</dbReference>
<reference evidence="7 8" key="1">
    <citation type="submission" date="2018-08" db="EMBL/GenBank/DDBJ databases">
        <title>Aphanomyces genome sequencing and annotation.</title>
        <authorList>
            <person name="Minardi D."/>
            <person name="Oidtmann B."/>
            <person name="Van Der Giezen M."/>
            <person name="Studholme D.J."/>
        </authorList>
    </citation>
    <scope>NUCLEOTIDE SEQUENCE [LARGE SCALE GENOMIC DNA]</scope>
    <source>
        <strain evidence="7 8">NJM0002</strain>
    </source>
</reference>
<dbReference type="PROSITE" id="PS00383">
    <property type="entry name" value="TYR_PHOSPHATASE_1"/>
    <property type="match status" value="1"/>
</dbReference>
<feature type="domain" description="Tyrosine specific protein phosphatases" evidence="6">
    <location>
        <begin position="144"/>
        <end position="198"/>
    </location>
</feature>
<dbReference type="InterPro" id="IPR016130">
    <property type="entry name" value="Tyr_Pase_AS"/>
</dbReference>
<dbReference type="SUPFAM" id="SSF52799">
    <property type="entry name" value="(Phosphotyrosine protein) phosphatases II"/>
    <property type="match status" value="1"/>
</dbReference>
<dbReference type="PANTHER" id="PTHR10159:SF529">
    <property type="entry name" value="TYROSINE-PROTEIN PHOSPHATASE DOMAIN-CONTAINING PROTEIN"/>
    <property type="match status" value="1"/>
</dbReference>
<dbReference type="EC" id="3.1.3.48" evidence="2"/>
<dbReference type="PANTHER" id="PTHR10159">
    <property type="entry name" value="DUAL SPECIFICITY PROTEIN PHOSPHATASE"/>
    <property type="match status" value="1"/>
</dbReference>
<dbReference type="GO" id="GO:0043409">
    <property type="term" value="P:negative regulation of MAPK cascade"/>
    <property type="evidence" value="ECO:0007669"/>
    <property type="project" value="TreeGrafter"/>
</dbReference>
<dbReference type="AlphaFoldDB" id="A0A418BA80"/>
<dbReference type="PROSITE" id="PS50054">
    <property type="entry name" value="TYR_PHOSPHATASE_DUAL"/>
    <property type="match status" value="1"/>
</dbReference>
<evidence type="ECO:0000313" key="8">
    <source>
        <dbReference type="Proteomes" id="UP000285060"/>
    </source>
</evidence>
<dbReference type="PROSITE" id="PS50056">
    <property type="entry name" value="TYR_PHOSPHATASE_2"/>
    <property type="match status" value="1"/>
</dbReference>
<name>A0A418BA80_9STRA</name>
<dbReference type="Proteomes" id="UP000285060">
    <property type="component" value="Unassembled WGS sequence"/>
</dbReference>
<evidence type="ECO:0000256" key="2">
    <source>
        <dbReference type="ARBA" id="ARBA00013064"/>
    </source>
</evidence>
<comment type="caution">
    <text evidence="7">The sequence shown here is derived from an EMBL/GenBank/DDBJ whole genome shotgun (WGS) entry which is preliminary data.</text>
</comment>
<feature type="domain" description="Tyrosine-protein phosphatase" evidence="5">
    <location>
        <begin position="76"/>
        <end position="217"/>
    </location>
</feature>
<dbReference type="EMBL" id="QUSY01000008">
    <property type="protein sequence ID" value="RHY35129.1"/>
    <property type="molecule type" value="Genomic_DNA"/>
</dbReference>
<dbReference type="GO" id="GO:0005737">
    <property type="term" value="C:cytoplasm"/>
    <property type="evidence" value="ECO:0007669"/>
    <property type="project" value="TreeGrafter"/>
</dbReference>
<evidence type="ECO:0000256" key="4">
    <source>
        <dbReference type="ARBA" id="ARBA00022912"/>
    </source>
</evidence>
<organism evidence="7 8">
    <name type="scientific">Aphanomyces invadans</name>
    <dbReference type="NCBI Taxonomy" id="157072"/>
    <lineage>
        <taxon>Eukaryota</taxon>
        <taxon>Sar</taxon>
        <taxon>Stramenopiles</taxon>
        <taxon>Oomycota</taxon>
        <taxon>Saprolegniomycetes</taxon>
        <taxon>Saprolegniales</taxon>
        <taxon>Verrucalvaceae</taxon>
        <taxon>Aphanomyces</taxon>
    </lineage>
</organism>
<sequence>MTGWSDGGKKKAKLPPKYAASRSRKVAAGHADEPVCMYFGSKATHCRASDYSDGSFLDAMSSWLSRFLGFHTTPHSMDTILPFVFLGNDHAASDLTGLRKAGITHVCNVAAQCDIHFPNDFHYLHLRLLDNPTQQLAKHLQAASEFIHRAKHADGRVLVHCVAGVSRSACVVVAYLLEHCMMPLVQAYAYVKRKRPVMCPSTAFRMQLALYEVAFPSLAMPWCAHFWSVQIALFESSSVLSSHDPDWDFYELNMYRQAKLGRRR</sequence>
<keyword evidence="4" id="KW-0904">Protein phosphatase</keyword>
<dbReference type="InterPro" id="IPR020422">
    <property type="entry name" value="TYR_PHOSPHATASE_DUAL_dom"/>
</dbReference>
<gene>
    <name evidence="7" type="ORF">DYB32_000355</name>
</gene>
<evidence type="ECO:0000256" key="1">
    <source>
        <dbReference type="ARBA" id="ARBA00008601"/>
    </source>
</evidence>
<evidence type="ECO:0000259" key="5">
    <source>
        <dbReference type="PROSITE" id="PS50054"/>
    </source>
</evidence>
<protein>
    <recommendedName>
        <fullName evidence="2">protein-tyrosine-phosphatase</fullName>
        <ecNumber evidence="2">3.1.3.48</ecNumber>
    </recommendedName>
</protein>
<dbReference type="InterPro" id="IPR000340">
    <property type="entry name" value="Dual-sp_phosphatase_cat-dom"/>
</dbReference>
<dbReference type="VEuPathDB" id="FungiDB:H310_01630"/>
<dbReference type="InterPro" id="IPR000387">
    <property type="entry name" value="Tyr_Pase_dom"/>
</dbReference>
<dbReference type="SMART" id="SM00195">
    <property type="entry name" value="DSPc"/>
    <property type="match status" value="1"/>
</dbReference>
<dbReference type="CDD" id="cd14498">
    <property type="entry name" value="DSP"/>
    <property type="match status" value="1"/>
</dbReference>
<accession>A0A418BA80</accession>
<evidence type="ECO:0000259" key="6">
    <source>
        <dbReference type="PROSITE" id="PS50056"/>
    </source>
</evidence>
<dbReference type="GO" id="GO:0004725">
    <property type="term" value="F:protein tyrosine phosphatase activity"/>
    <property type="evidence" value="ECO:0007669"/>
    <property type="project" value="UniProtKB-EC"/>
</dbReference>
<dbReference type="SMART" id="SM00404">
    <property type="entry name" value="PTPc_motif"/>
    <property type="match status" value="1"/>
</dbReference>
<keyword evidence="3" id="KW-0378">Hydrolase</keyword>
<evidence type="ECO:0000256" key="3">
    <source>
        <dbReference type="ARBA" id="ARBA00022801"/>
    </source>
</evidence>
<proteinExistence type="inferred from homology"/>
<comment type="similarity">
    <text evidence="1">Belongs to the protein-tyrosine phosphatase family. Non-receptor class dual specificity subfamily.</text>
</comment>
<dbReference type="Gene3D" id="3.90.190.10">
    <property type="entry name" value="Protein tyrosine phosphatase superfamily"/>
    <property type="match status" value="1"/>
</dbReference>
<keyword evidence="8" id="KW-1185">Reference proteome</keyword>
<dbReference type="PRINTS" id="PR01908">
    <property type="entry name" value="ADSPHPHTASE"/>
</dbReference>